<dbReference type="OrthoDB" id="422364at2759"/>
<evidence type="ECO:0000256" key="9">
    <source>
        <dbReference type="RuleBase" id="RU365048"/>
    </source>
</evidence>
<evidence type="ECO:0000259" key="10">
    <source>
        <dbReference type="PROSITE" id="PS52002"/>
    </source>
</evidence>
<comment type="subunit">
    <text evidence="9">LSm subunits form a heteromer with a doughnut shape.</text>
</comment>
<keyword evidence="3 9" id="KW-0507">mRNA processing</keyword>
<proteinExistence type="inferred from homology"/>
<keyword evidence="12" id="KW-1185">Reference proteome</keyword>
<dbReference type="PANTHER" id="PTHR15588">
    <property type="entry name" value="LSM1"/>
    <property type="match status" value="1"/>
</dbReference>
<dbReference type="InterPro" id="IPR001163">
    <property type="entry name" value="Sm_dom_euk/arc"/>
</dbReference>
<dbReference type="GO" id="GO:0003729">
    <property type="term" value="F:mRNA binding"/>
    <property type="evidence" value="ECO:0007669"/>
    <property type="project" value="TreeGrafter"/>
</dbReference>
<evidence type="ECO:0000256" key="2">
    <source>
        <dbReference type="ARBA" id="ARBA00006850"/>
    </source>
</evidence>
<dbReference type="InterPro" id="IPR034103">
    <property type="entry name" value="Lsm8"/>
</dbReference>
<gene>
    <name evidence="9" type="primary">LSM8</name>
    <name evidence="11" type="ORF">LAMI_0A08174G</name>
</gene>
<organism evidence="11 12">
    <name type="scientific">Lachancea mirantina</name>
    <dbReference type="NCBI Taxonomy" id="1230905"/>
    <lineage>
        <taxon>Eukaryota</taxon>
        <taxon>Fungi</taxon>
        <taxon>Dikarya</taxon>
        <taxon>Ascomycota</taxon>
        <taxon>Saccharomycotina</taxon>
        <taxon>Saccharomycetes</taxon>
        <taxon>Saccharomycetales</taxon>
        <taxon>Saccharomycetaceae</taxon>
        <taxon>Lachancea</taxon>
    </lineage>
</organism>
<dbReference type="STRING" id="1230905.A0A1G4IRA5"/>
<accession>A0A1G4IRA5</accession>
<dbReference type="PROSITE" id="PS52002">
    <property type="entry name" value="SM"/>
    <property type="match status" value="1"/>
</dbReference>
<dbReference type="SUPFAM" id="SSF50182">
    <property type="entry name" value="Sm-like ribonucleoproteins"/>
    <property type="match status" value="1"/>
</dbReference>
<dbReference type="Proteomes" id="UP000191024">
    <property type="component" value="Chromosome A"/>
</dbReference>
<evidence type="ECO:0000256" key="3">
    <source>
        <dbReference type="ARBA" id="ARBA00022664"/>
    </source>
</evidence>
<dbReference type="SMART" id="SM00651">
    <property type="entry name" value="Sm"/>
    <property type="match status" value="1"/>
</dbReference>
<keyword evidence="5 9" id="KW-0694">RNA-binding</keyword>
<dbReference type="AlphaFoldDB" id="A0A1G4IRA5"/>
<reference evidence="11 12" key="1">
    <citation type="submission" date="2016-03" db="EMBL/GenBank/DDBJ databases">
        <authorList>
            <person name="Devillers H."/>
        </authorList>
    </citation>
    <scope>NUCLEOTIDE SEQUENCE [LARGE SCALE GENOMIC DNA]</scope>
    <source>
        <strain evidence="11">CBS 11717</strain>
    </source>
</reference>
<protein>
    <recommendedName>
        <fullName evidence="9">LSM2-LSM8 complex subunit LSM8</fullName>
    </recommendedName>
</protein>
<dbReference type="GO" id="GO:0071011">
    <property type="term" value="C:precatalytic spliceosome"/>
    <property type="evidence" value="ECO:0007669"/>
    <property type="project" value="TreeGrafter"/>
</dbReference>
<name>A0A1G4IRA5_9SACH</name>
<evidence type="ECO:0000256" key="6">
    <source>
        <dbReference type="ARBA" id="ARBA00023187"/>
    </source>
</evidence>
<keyword evidence="8 9" id="KW-0687">Ribonucleoprotein</keyword>
<keyword evidence="6 9" id="KW-0508">mRNA splicing</keyword>
<comment type="function">
    <text evidence="9">Plays role in pre-mRNA splicing as component of the U4/U6-U5 tri-snRNP complex that is involved in spliceosome assembly, and as component of the precatalytic spliceosome (spliceosome B complex). The heptameric LSM2-8 complex binds specifically to the 3'-terminal U-tract of U6 snRNA.</text>
</comment>
<evidence type="ECO:0000256" key="4">
    <source>
        <dbReference type="ARBA" id="ARBA00022728"/>
    </source>
</evidence>
<dbReference type="Gene3D" id="2.30.30.100">
    <property type="match status" value="1"/>
</dbReference>
<evidence type="ECO:0000313" key="11">
    <source>
        <dbReference type="EMBL" id="SCU79305.1"/>
    </source>
</evidence>
<dbReference type="GO" id="GO:0046540">
    <property type="term" value="C:U4/U6 x U5 tri-snRNP complex"/>
    <property type="evidence" value="ECO:0007669"/>
    <property type="project" value="UniProtKB-UniRule"/>
</dbReference>
<comment type="subcellular location">
    <subcellularLocation>
        <location evidence="1 9">Nucleus</location>
    </subcellularLocation>
</comment>
<keyword evidence="4 9" id="KW-0747">Spliceosome</keyword>
<evidence type="ECO:0000256" key="5">
    <source>
        <dbReference type="ARBA" id="ARBA00022884"/>
    </source>
</evidence>
<dbReference type="InterPro" id="IPR010920">
    <property type="entry name" value="LSM_dom_sf"/>
</dbReference>
<comment type="similarity">
    <text evidence="2 9">Belongs to the snRNP Sm proteins family.</text>
</comment>
<dbReference type="GO" id="GO:0000398">
    <property type="term" value="P:mRNA splicing, via spliceosome"/>
    <property type="evidence" value="ECO:0007669"/>
    <property type="project" value="UniProtKB-UniRule"/>
</dbReference>
<dbReference type="CDD" id="cd01727">
    <property type="entry name" value="LSm8"/>
    <property type="match status" value="1"/>
</dbReference>
<sequence>MSPLLKDFLNTRVVVITTEGQCFVATLEGFDKNTNLVLSDVRDRVSQQEIASCYFLRGSQVVCCGPLDSGGKESVDLHDLGNDRNSLELRDTLNRVADEHLIWGKVWQSKEARTSI</sequence>
<dbReference type="InterPro" id="IPR047575">
    <property type="entry name" value="Sm"/>
</dbReference>
<dbReference type="PANTHER" id="PTHR15588:SF9">
    <property type="entry name" value="U6 SNRNA-ASSOCIATED SM-LIKE PROTEIN LSM8"/>
    <property type="match status" value="1"/>
</dbReference>
<feature type="domain" description="Sm" evidence="10">
    <location>
        <begin position="1"/>
        <end position="70"/>
    </location>
</feature>
<dbReference type="InterPro" id="IPR044642">
    <property type="entry name" value="PTHR15588"/>
</dbReference>
<evidence type="ECO:0000256" key="8">
    <source>
        <dbReference type="ARBA" id="ARBA00023274"/>
    </source>
</evidence>
<dbReference type="EMBL" id="LT598462">
    <property type="protein sequence ID" value="SCU79305.1"/>
    <property type="molecule type" value="Genomic_DNA"/>
</dbReference>
<keyword evidence="7 9" id="KW-0539">Nucleus</keyword>
<dbReference type="GO" id="GO:0005688">
    <property type="term" value="C:U6 snRNP"/>
    <property type="evidence" value="ECO:0007669"/>
    <property type="project" value="UniProtKB-UniRule"/>
</dbReference>
<evidence type="ECO:0000256" key="7">
    <source>
        <dbReference type="ARBA" id="ARBA00023242"/>
    </source>
</evidence>
<evidence type="ECO:0000256" key="1">
    <source>
        <dbReference type="ARBA" id="ARBA00004123"/>
    </source>
</evidence>
<dbReference type="Pfam" id="PF01423">
    <property type="entry name" value="LSM"/>
    <property type="match status" value="1"/>
</dbReference>
<evidence type="ECO:0000313" key="12">
    <source>
        <dbReference type="Proteomes" id="UP000191024"/>
    </source>
</evidence>